<evidence type="ECO:0000313" key="1">
    <source>
        <dbReference type="EMBL" id="GGM84302.1"/>
    </source>
</evidence>
<reference evidence="1" key="2">
    <citation type="submission" date="2020-09" db="EMBL/GenBank/DDBJ databases">
        <authorList>
            <person name="Sun Q."/>
            <person name="Ohkuma M."/>
        </authorList>
    </citation>
    <scope>NUCLEOTIDE SEQUENCE</scope>
    <source>
        <strain evidence="1">JCM 19831</strain>
    </source>
</reference>
<dbReference type="SUPFAM" id="SSF51621">
    <property type="entry name" value="Phosphoenolpyruvate/pyruvate domain"/>
    <property type="match status" value="1"/>
</dbReference>
<name>A0A917UD47_9ACTN</name>
<accession>A0A917UD47</accession>
<dbReference type="PANTHER" id="PTHR42905:SF5">
    <property type="entry name" value="CARBOXYVINYL-CARBOXYPHOSPHONATE PHOSPHORYLMUTASE, CHLOROPLASTIC"/>
    <property type="match status" value="1"/>
</dbReference>
<dbReference type="GO" id="GO:0003824">
    <property type="term" value="F:catalytic activity"/>
    <property type="evidence" value="ECO:0007669"/>
    <property type="project" value="InterPro"/>
</dbReference>
<reference evidence="1" key="1">
    <citation type="journal article" date="2014" name="Int. J. Syst. Evol. Microbiol.">
        <title>Complete genome sequence of Corynebacterium casei LMG S-19264T (=DSM 44701T), isolated from a smear-ripened cheese.</title>
        <authorList>
            <consortium name="US DOE Joint Genome Institute (JGI-PGF)"/>
            <person name="Walter F."/>
            <person name="Albersmeier A."/>
            <person name="Kalinowski J."/>
            <person name="Ruckert C."/>
        </authorList>
    </citation>
    <scope>NUCLEOTIDE SEQUENCE</scope>
    <source>
        <strain evidence="1">JCM 19831</strain>
    </source>
</reference>
<evidence type="ECO:0008006" key="3">
    <source>
        <dbReference type="Google" id="ProtNLM"/>
    </source>
</evidence>
<dbReference type="Gene3D" id="3.20.20.60">
    <property type="entry name" value="Phosphoenolpyruvate-binding domains"/>
    <property type="match status" value="2"/>
</dbReference>
<comment type="caution">
    <text evidence="1">The sequence shown here is derived from an EMBL/GenBank/DDBJ whole genome shotgun (WGS) entry which is preliminary data.</text>
</comment>
<dbReference type="AlphaFoldDB" id="A0A917UD47"/>
<organism evidence="1 2">
    <name type="scientific">Dactylosporangium sucinum</name>
    <dbReference type="NCBI Taxonomy" id="1424081"/>
    <lineage>
        <taxon>Bacteria</taxon>
        <taxon>Bacillati</taxon>
        <taxon>Actinomycetota</taxon>
        <taxon>Actinomycetes</taxon>
        <taxon>Micromonosporales</taxon>
        <taxon>Micromonosporaceae</taxon>
        <taxon>Dactylosporangium</taxon>
    </lineage>
</organism>
<keyword evidence="2" id="KW-1185">Reference proteome</keyword>
<dbReference type="InterPro" id="IPR040442">
    <property type="entry name" value="Pyrv_kinase-like_dom_sf"/>
</dbReference>
<dbReference type="InterPro" id="IPR015813">
    <property type="entry name" value="Pyrv/PenolPyrv_kinase-like_dom"/>
</dbReference>
<dbReference type="Proteomes" id="UP000642070">
    <property type="component" value="Unassembled WGS sequence"/>
</dbReference>
<sequence length="139" mass="14642">MIADADTGYGNPLAVRRTVRAWERAGAAALHVEDQTSPKRCGLDEMRTIAEAFRGVVPVLSNQIEGGRTPLPGVAALQDMGYSLAVFSLGTAFAAAEGMRAYLRALANGGTPLAMTGFDEFNALVGLEEHTALEARYAG</sequence>
<dbReference type="PANTHER" id="PTHR42905">
    <property type="entry name" value="PHOSPHOENOLPYRUVATE CARBOXYLASE"/>
    <property type="match status" value="1"/>
</dbReference>
<evidence type="ECO:0000313" key="2">
    <source>
        <dbReference type="Proteomes" id="UP000642070"/>
    </source>
</evidence>
<proteinExistence type="predicted"/>
<protein>
    <recommendedName>
        <fullName evidence="3">Carboxyvinyl-carboxyphosphonate phosphorylmutase</fullName>
    </recommendedName>
</protein>
<gene>
    <name evidence="1" type="ORF">GCM10007977_102260</name>
</gene>
<dbReference type="EMBL" id="BMPI01000096">
    <property type="protein sequence ID" value="GGM84302.1"/>
    <property type="molecule type" value="Genomic_DNA"/>
</dbReference>